<organism evidence="1 2">
    <name type="scientific">Vermiconidia calcicola</name>
    <dbReference type="NCBI Taxonomy" id="1690605"/>
    <lineage>
        <taxon>Eukaryota</taxon>
        <taxon>Fungi</taxon>
        <taxon>Dikarya</taxon>
        <taxon>Ascomycota</taxon>
        <taxon>Pezizomycotina</taxon>
        <taxon>Dothideomycetes</taxon>
        <taxon>Dothideomycetidae</taxon>
        <taxon>Mycosphaerellales</taxon>
        <taxon>Extremaceae</taxon>
        <taxon>Vermiconidia</taxon>
    </lineage>
</organism>
<evidence type="ECO:0000313" key="1">
    <source>
        <dbReference type="EMBL" id="KAK3723950.1"/>
    </source>
</evidence>
<name>A0ACC3NYF0_9PEZI</name>
<gene>
    <name evidence="1" type="ORF">LTR37_001434</name>
</gene>
<proteinExistence type="predicted"/>
<accession>A0ACC3NYF0</accession>
<dbReference type="EMBL" id="JAUTXU010000007">
    <property type="protein sequence ID" value="KAK3723950.1"/>
    <property type="molecule type" value="Genomic_DNA"/>
</dbReference>
<keyword evidence="2" id="KW-1185">Reference proteome</keyword>
<evidence type="ECO:0000313" key="2">
    <source>
        <dbReference type="Proteomes" id="UP001281147"/>
    </source>
</evidence>
<protein>
    <submittedName>
        <fullName evidence="1">Uncharacterized protein</fullName>
    </submittedName>
</protein>
<comment type="caution">
    <text evidence="1">The sequence shown here is derived from an EMBL/GenBank/DDBJ whole genome shotgun (WGS) entry which is preliminary data.</text>
</comment>
<dbReference type="Proteomes" id="UP001281147">
    <property type="component" value="Unassembled WGS sequence"/>
</dbReference>
<reference evidence="1" key="1">
    <citation type="submission" date="2023-07" db="EMBL/GenBank/DDBJ databases">
        <title>Black Yeasts Isolated from many extreme environments.</title>
        <authorList>
            <person name="Coleine C."/>
            <person name="Stajich J.E."/>
            <person name="Selbmann L."/>
        </authorList>
    </citation>
    <scope>NUCLEOTIDE SEQUENCE</scope>
    <source>
        <strain evidence="1">CCFEE 5714</strain>
    </source>
</reference>
<sequence>MPHSKAAAEVQKFCRDHPIDIADITYTVTLGTRLGSLPFINASALVTPLIEQLNTLPYNLTPKTNVGLKPSKIIPPPPSPTHLDPVITLGLKSSIPPPAPVSFPPPTDSSFEFIPPKYNMPKPKHAANVDDSDLESTISDGHFNFNEPDGNVIFTVRDVMNQT</sequence>